<feature type="compositionally biased region" description="Polar residues" evidence="1">
    <location>
        <begin position="298"/>
        <end position="307"/>
    </location>
</feature>
<evidence type="ECO:0000256" key="1">
    <source>
        <dbReference type="SAM" id="MobiDB-lite"/>
    </source>
</evidence>
<feature type="compositionally biased region" description="Low complexity" evidence="1">
    <location>
        <begin position="280"/>
        <end position="290"/>
    </location>
</feature>
<sequence>MSEIDPLESIIFDYTENTQIEAWLTKEPTPNSAKFQHNLLESRGDTRGRKHGSAEICTEIDMREHAHISDGYFYLHLRYVQYNPDDDEVLNSCPMIIRIYEQRRLPSRYSRQVHQMPLWIDPLDPNSYERTCKLSSPSDDWESGAFLLAVYRARQPFSPANIDGSELLDLYSPSKPGSHDSGCKPFLFASFKYETSVDKDDDGPAESAAATVSSSIASGFIQGGGNTSTPQSKASYMAIDARDAAIDATPSGSSKRAADMMLAHDIAATPTGRIPQGFNKISRPSSSGIPPRKKIRTEQPSKSSVNTKAIATSAAAVVRPSNRSDRGKERPTGISSLMIDLVSRSPTPEPVQVSEVHVQQRRLPTLPQNPEFVKSEELQRLERQVEIAAKDHNAARERLEVLTEAARYRLEREVRLSLTRAD</sequence>
<dbReference type="Proteomes" id="UP000054007">
    <property type="component" value="Unassembled WGS sequence"/>
</dbReference>
<keyword evidence="3" id="KW-1185">Reference proteome</keyword>
<evidence type="ECO:0000313" key="3">
    <source>
        <dbReference type="Proteomes" id="UP000054007"/>
    </source>
</evidence>
<name>A0A0D7BT41_9AGAR</name>
<evidence type="ECO:0000313" key="2">
    <source>
        <dbReference type="EMBL" id="KIY73592.1"/>
    </source>
</evidence>
<dbReference type="EMBL" id="KN880435">
    <property type="protein sequence ID" value="KIY73592.1"/>
    <property type="molecule type" value="Genomic_DNA"/>
</dbReference>
<accession>A0A0D7BT41</accession>
<reference evidence="2 3" key="1">
    <citation type="journal article" date="2015" name="Fungal Genet. Biol.">
        <title>Evolution of novel wood decay mechanisms in Agaricales revealed by the genome sequences of Fistulina hepatica and Cylindrobasidium torrendii.</title>
        <authorList>
            <person name="Floudas D."/>
            <person name="Held B.W."/>
            <person name="Riley R."/>
            <person name="Nagy L.G."/>
            <person name="Koehler G."/>
            <person name="Ransdell A.S."/>
            <person name="Younus H."/>
            <person name="Chow J."/>
            <person name="Chiniquy J."/>
            <person name="Lipzen A."/>
            <person name="Tritt A."/>
            <person name="Sun H."/>
            <person name="Haridas S."/>
            <person name="LaButti K."/>
            <person name="Ohm R.A."/>
            <person name="Kues U."/>
            <person name="Blanchette R.A."/>
            <person name="Grigoriev I.V."/>
            <person name="Minto R.E."/>
            <person name="Hibbett D.S."/>
        </authorList>
    </citation>
    <scope>NUCLEOTIDE SEQUENCE [LARGE SCALE GENOMIC DNA]</scope>
    <source>
        <strain evidence="2 3">FP15055 ss-10</strain>
    </source>
</reference>
<gene>
    <name evidence="2" type="ORF">CYLTODRAFT_416965</name>
</gene>
<feature type="region of interest" description="Disordered" evidence="1">
    <location>
        <begin position="270"/>
        <end position="307"/>
    </location>
</feature>
<organism evidence="2 3">
    <name type="scientific">Cylindrobasidium torrendii FP15055 ss-10</name>
    <dbReference type="NCBI Taxonomy" id="1314674"/>
    <lineage>
        <taxon>Eukaryota</taxon>
        <taxon>Fungi</taxon>
        <taxon>Dikarya</taxon>
        <taxon>Basidiomycota</taxon>
        <taxon>Agaricomycotina</taxon>
        <taxon>Agaricomycetes</taxon>
        <taxon>Agaricomycetidae</taxon>
        <taxon>Agaricales</taxon>
        <taxon>Marasmiineae</taxon>
        <taxon>Physalacriaceae</taxon>
        <taxon>Cylindrobasidium</taxon>
    </lineage>
</organism>
<proteinExistence type="predicted"/>
<dbReference type="AlphaFoldDB" id="A0A0D7BT41"/>
<protein>
    <submittedName>
        <fullName evidence="2">Uncharacterized protein</fullName>
    </submittedName>
</protein>